<dbReference type="PANTHER" id="PTHR42756:SF1">
    <property type="entry name" value="TRANSCRIPTIONAL REPRESSOR OF EMRAB OPERON"/>
    <property type="match status" value="1"/>
</dbReference>
<dbReference type="GO" id="GO:0003700">
    <property type="term" value="F:DNA-binding transcription factor activity"/>
    <property type="evidence" value="ECO:0007669"/>
    <property type="project" value="InterPro"/>
</dbReference>
<dbReference type="GO" id="GO:0003677">
    <property type="term" value="F:DNA binding"/>
    <property type="evidence" value="ECO:0007669"/>
    <property type="project" value="UniProtKB-KW"/>
</dbReference>
<accession>A0A0J8GD24</accession>
<dbReference type="InterPro" id="IPR000835">
    <property type="entry name" value="HTH_MarR-typ"/>
</dbReference>
<dbReference type="Pfam" id="PF12802">
    <property type="entry name" value="MarR_2"/>
    <property type="match status" value="1"/>
</dbReference>
<protein>
    <recommendedName>
        <fullName evidence="4">HTH marR-type domain-containing protein</fullName>
    </recommendedName>
</protein>
<comment type="caution">
    <text evidence="5">The sequence shown here is derived from an EMBL/GenBank/DDBJ whole genome shotgun (WGS) entry which is preliminary data.</text>
</comment>
<dbReference type="AlphaFoldDB" id="A0A0J8GD24"/>
<evidence type="ECO:0000256" key="1">
    <source>
        <dbReference type="ARBA" id="ARBA00023015"/>
    </source>
</evidence>
<dbReference type="PRINTS" id="PR00598">
    <property type="entry name" value="HTHMARR"/>
</dbReference>
<name>A0A0J8GD24_9LIST</name>
<dbReference type="InterPro" id="IPR036390">
    <property type="entry name" value="WH_DNA-bd_sf"/>
</dbReference>
<sequence>MVKKDDRLGVVLWFRLSRFYNRNMKLTNQNFKEAGISTAMFDLLAQIGPEGKFTQQELGKKLVVTKGNITQLLVKLETQQYVRREKVGREKFIMLTEKGIACYNELVPKQEAFQREQFSKLTREEQKQLLDLLKKLN</sequence>
<evidence type="ECO:0000256" key="3">
    <source>
        <dbReference type="ARBA" id="ARBA00023163"/>
    </source>
</evidence>
<dbReference type="Gene3D" id="1.10.10.10">
    <property type="entry name" value="Winged helix-like DNA-binding domain superfamily/Winged helix DNA-binding domain"/>
    <property type="match status" value="1"/>
</dbReference>
<dbReference type="RefSeq" id="WP_007471864.1">
    <property type="nucleotide sequence ID" value="NZ_KQ130618.1"/>
</dbReference>
<keyword evidence="3" id="KW-0804">Transcription</keyword>
<dbReference type="Proteomes" id="UP000052258">
    <property type="component" value="Unassembled WGS sequence"/>
</dbReference>
<proteinExistence type="predicted"/>
<evidence type="ECO:0000313" key="6">
    <source>
        <dbReference type="Proteomes" id="UP000052258"/>
    </source>
</evidence>
<dbReference type="PROSITE" id="PS50995">
    <property type="entry name" value="HTH_MARR_2"/>
    <property type="match status" value="1"/>
</dbReference>
<evidence type="ECO:0000256" key="2">
    <source>
        <dbReference type="ARBA" id="ARBA00023125"/>
    </source>
</evidence>
<evidence type="ECO:0000259" key="4">
    <source>
        <dbReference type="PROSITE" id="PS50995"/>
    </source>
</evidence>
<feature type="domain" description="HTH marR-type" evidence="4">
    <location>
        <begin position="1"/>
        <end position="137"/>
    </location>
</feature>
<dbReference type="SMART" id="SM00347">
    <property type="entry name" value="HTH_MARR"/>
    <property type="match status" value="1"/>
</dbReference>
<dbReference type="InterPro" id="IPR036388">
    <property type="entry name" value="WH-like_DNA-bd_sf"/>
</dbReference>
<reference evidence="5 6" key="1">
    <citation type="journal article" date="2015" name="Genome Biol. Evol.">
        <title>Comparative Genomics of Listeria Sensu Lato: Genus-Wide Differences in Evolutionary Dynamics and the Progressive Gain of Complex, Potentially Pathogenicity-Related Traits through Lateral Gene Transfer.</title>
        <authorList>
            <person name="Chiara M."/>
            <person name="Caruso M."/>
            <person name="D'Erchia A.M."/>
            <person name="Manzari C."/>
            <person name="Fraccalvieri R."/>
            <person name="Goffredo E."/>
            <person name="Latorre L."/>
            <person name="Miccolupo A."/>
            <person name="Padalino I."/>
            <person name="Santagada G."/>
            <person name="Chiocco D."/>
            <person name="Pesole G."/>
            <person name="Horner D.S."/>
            <person name="Parisi A."/>
        </authorList>
    </citation>
    <scope>NUCLEOTIDE SEQUENCE [LARGE SCALE GENOMIC DNA]</scope>
    <source>
        <strain evidence="5 6">1991</strain>
    </source>
</reference>
<evidence type="ECO:0000313" key="5">
    <source>
        <dbReference type="EMBL" id="KMT58683.1"/>
    </source>
</evidence>
<organism evidence="5 6">
    <name type="scientific">Listeria fleischmannii 1991</name>
    <dbReference type="NCBI Taxonomy" id="1430899"/>
    <lineage>
        <taxon>Bacteria</taxon>
        <taxon>Bacillati</taxon>
        <taxon>Bacillota</taxon>
        <taxon>Bacilli</taxon>
        <taxon>Bacillales</taxon>
        <taxon>Listeriaceae</taxon>
        <taxon>Listeria</taxon>
    </lineage>
</organism>
<dbReference type="SUPFAM" id="SSF46785">
    <property type="entry name" value="Winged helix' DNA-binding domain"/>
    <property type="match status" value="1"/>
</dbReference>
<dbReference type="OrthoDB" id="158803at2"/>
<keyword evidence="1" id="KW-0805">Transcription regulation</keyword>
<dbReference type="PATRIC" id="fig|1430899.3.peg.2146"/>
<gene>
    <name evidence="5" type="ORF">X560_2095</name>
</gene>
<keyword evidence="6" id="KW-1185">Reference proteome</keyword>
<keyword evidence="2" id="KW-0238">DNA-binding</keyword>
<dbReference type="EMBL" id="AZHO01000025">
    <property type="protein sequence ID" value="KMT58683.1"/>
    <property type="molecule type" value="Genomic_DNA"/>
</dbReference>
<dbReference type="PANTHER" id="PTHR42756">
    <property type="entry name" value="TRANSCRIPTIONAL REGULATOR, MARR"/>
    <property type="match status" value="1"/>
</dbReference>